<dbReference type="PRINTS" id="PR00404">
    <property type="entry name" value="MADSDOMAIN"/>
</dbReference>
<feature type="domain" description="BHLH" evidence="9">
    <location>
        <begin position="122"/>
        <end position="172"/>
    </location>
</feature>
<dbReference type="Gene3D" id="3.40.1810.10">
    <property type="entry name" value="Transcription factor, MADS-box"/>
    <property type="match status" value="1"/>
</dbReference>
<dbReference type="InterPro" id="IPR033896">
    <property type="entry name" value="MEF2-like_N"/>
</dbReference>
<dbReference type="PROSITE" id="PS50888">
    <property type="entry name" value="BHLH"/>
    <property type="match status" value="1"/>
</dbReference>
<dbReference type="SMART" id="SM00353">
    <property type="entry name" value="HLH"/>
    <property type="match status" value="1"/>
</dbReference>
<dbReference type="PROSITE" id="PS50066">
    <property type="entry name" value="MADS_BOX_2"/>
    <property type="match status" value="1"/>
</dbReference>
<evidence type="ECO:0000259" key="8">
    <source>
        <dbReference type="PROSITE" id="PS50066"/>
    </source>
</evidence>
<evidence type="ECO:0000313" key="10">
    <source>
        <dbReference type="EMBL" id="GAA5813125.1"/>
    </source>
</evidence>
<dbReference type="SUPFAM" id="SSF55455">
    <property type="entry name" value="SRF-like"/>
    <property type="match status" value="1"/>
</dbReference>
<keyword evidence="4" id="KW-0804">Transcription</keyword>
<keyword evidence="11" id="KW-1185">Reference proteome</keyword>
<dbReference type="CDD" id="cd00265">
    <property type="entry name" value="MADS_MEF2_like"/>
    <property type="match status" value="1"/>
</dbReference>
<feature type="region of interest" description="Disordered" evidence="7">
    <location>
        <begin position="292"/>
        <end position="338"/>
    </location>
</feature>
<reference evidence="10 11" key="1">
    <citation type="submission" date="2024-04" db="EMBL/GenBank/DDBJ databases">
        <title>genome sequences of Mucor flavus KT1a and Helicostylum pulchrum KT1b strains isolated from the surface of a dry-aged beef.</title>
        <authorList>
            <person name="Toyotome T."/>
            <person name="Hosono M."/>
            <person name="Torimaru M."/>
            <person name="Fukuda K."/>
            <person name="Mikami N."/>
        </authorList>
    </citation>
    <scope>NUCLEOTIDE SEQUENCE [LARGE SCALE GENOMIC DNA]</scope>
    <source>
        <strain evidence="10 11">KT1a</strain>
    </source>
</reference>
<gene>
    <name evidence="10" type="ORF">MFLAVUS_006594</name>
</gene>
<evidence type="ECO:0000256" key="2">
    <source>
        <dbReference type="ARBA" id="ARBA00023015"/>
    </source>
</evidence>
<evidence type="ECO:0008006" key="12">
    <source>
        <dbReference type="Google" id="ProtNLM"/>
    </source>
</evidence>
<dbReference type="EMBL" id="BAABUK010000015">
    <property type="protein sequence ID" value="GAA5813125.1"/>
    <property type="molecule type" value="Genomic_DNA"/>
</dbReference>
<feature type="region of interest" description="Disordered" evidence="7">
    <location>
        <begin position="440"/>
        <end position="546"/>
    </location>
</feature>
<comment type="caution">
    <text evidence="10">The sequence shown here is derived from an EMBL/GenBank/DDBJ whole genome shotgun (WGS) entry which is preliminary data.</text>
</comment>
<feature type="compositionally biased region" description="Pro residues" evidence="7">
    <location>
        <begin position="328"/>
        <end position="338"/>
    </location>
</feature>
<evidence type="ECO:0000256" key="4">
    <source>
        <dbReference type="ARBA" id="ARBA00023163"/>
    </source>
</evidence>
<comment type="subcellular location">
    <subcellularLocation>
        <location evidence="1">Nucleus</location>
    </subcellularLocation>
</comment>
<feature type="compositionally biased region" description="Polar residues" evidence="7">
    <location>
        <begin position="459"/>
        <end position="499"/>
    </location>
</feature>
<dbReference type="PROSITE" id="PS00350">
    <property type="entry name" value="MADS_BOX_1"/>
    <property type="match status" value="1"/>
</dbReference>
<dbReference type="InterPro" id="IPR036638">
    <property type="entry name" value="HLH_DNA-bd_sf"/>
</dbReference>
<dbReference type="SMART" id="SM00432">
    <property type="entry name" value="MADS"/>
    <property type="match status" value="1"/>
</dbReference>
<feature type="compositionally biased region" description="Acidic residues" evidence="7">
    <location>
        <begin position="292"/>
        <end position="301"/>
    </location>
</feature>
<dbReference type="SUPFAM" id="SSF47459">
    <property type="entry name" value="HLH, helix-loop-helix DNA-binding domain"/>
    <property type="match status" value="1"/>
</dbReference>
<keyword evidence="2" id="KW-0805">Transcription regulation</keyword>
<evidence type="ECO:0000256" key="3">
    <source>
        <dbReference type="ARBA" id="ARBA00023125"/>
    </source>
</evidence>
<dbReference type="Pfam" id="PF00319">
    <property type="entry name" value="SRF-TF"/>
    <property type="match status" value="1"/>
</dbReference>
<proteinExistence type="inferred from homology"/>
<dbReference type="InterPro" id="IPR011598">
    <property type="entry name" value="bHLH_dom"/>
</dbReference>
<evidence type="ECO:0000313" key="11">
    <source>
        <dbReference type="Proteomes" id="UP001473302"/>
    </source>
</evidence>
<feature type="compositionally biased region" description="Basic and acidic residues" evidence="7">
    <location>
        <begin position="302"/>
        <end position="313"/>
    </location>
</feature>
<evidence type="ECO:0000256" key="5">
    <source>
        <dbReference type="ARBA" id="ARBA00023242"/>
    </source>
</evidence>
<dbReference type="PANTHER" id="PTHR11945:SF23">
    <property type="entry name" value="MYOCYTE-SPECIFIC ENHANCER FACTOR 2D"/>
    <property type="match status" value="1"/>
</dbReference>
<dbReference type="Proteomes" id="UP001473302">
    <property type="component" value="Unassembled WGS sequence"/>
</dbReference>
<evidence type="ECO:0000256" key="7">
    <source>
        <dbReference type="SAM" id="MobiDB-lite"/>
    </source>
</evidence>
<evidence type="ECO:0000259" key="9">
    <source>
        <dbReference type="PROSITE" id="PS50888"/>
    </source>
</evidence>
<keyword evidence="3" id="KW-0238">DNA-binding</keyword>
<evidence type="ECO:0000256" key="1">
    <source>
        <dbReference type="ARBA" id="ARBA00004123"/>
    </source>
</evidence>
<dbReference type="Gene3D" id="4.10.280.10">
    <property type="entry name" value="Helix-loop-helix DNA-binding domain"/>
    <property type="match status" value="1"/>
</dbReference>
<protein>
    <recommendedName>
        <fullName evidence="12">BHLH domain-containing protein</fullName>
    </recommendedName>
</protein>
<feature type="compositionally biased region" description="Basic and acidic residues" evidence="7">
    <location>
        <begin position="526"/>
        <end position="540"/>
    </location>
</feature>
<sequence>MNKNFEPFSPCNKLEFFDAPLYPSTPLFQPNTDYFQGYTASVPVVPSQIDIYTTMSPSPASSTTTSPSFIHNVTHQLNQAETQTFLPEFHQYSKELYENGTLLKKRRRRRFDQVNDIPVTEVRRQVHIESEKKRRAQIKQGFDSLRQQLPGVNKKMSKVGLLQCTVQHLQYFKKSQISILTEIERLIQDNQRLQSTIDQCTMGRKKIKIQPIQDERNKQVTFLKRKHGLMKKAYELSVLCNCEIALLIFNTSGKLVQYASTDIDHILMKYTEYNDPHESKSNQDFIDVTDGEQWEEGEEGVEEQHELDNESIKQSDSLVESVHHTQPLPAPPPPPLPPTMMMYHQPPTRYPVNYGPPPPPPPMQSYYDVYPPHPMYIAQAPTYAPIMPPPPHHLVSYGNTGAPVSHINTPVPNPNIYYHHQPSTAASSLPPAKRPANLRVEIPNEPDHPNPSFAPPSALPSQFAQNLPSPSTFYPEFYQQNELPSPLNFSSTPISSGTSFHWPARASLSGPGGGEYRPSPLAKLSNDNKRSRQNEEEKQIVKRTKP</sequence>
<accession>A0ABP9Z1Z4</accession>
<keyword evidence="5" id="KW-0539">Nucleus</keyword>
<evidence type="ECO:0000256" key="6">
    <source>
        <dbReference type="ARBA" id="ARBA00025805"/>
    </source>
</evidence>
<organism evidence="10 11">
    <name type="scientific">Mucor flavus</name>
    <dbReference type="NCBI Taxonomy" id="439312"/>
    <lineage>
        <taxon>Eukaryota</taxon>
        <taxon>Fungi</taxon>
        <taxon>Fungi incertae sedis</taxon>
        <taxon>Mucoromycota</taxon>
        <taxon>Mucoromycotina</taxon>
        <taxon>Mucoromycetes</taxon>
        <taxon>Mucorales</taxon>
        <taxon>Mucorineae</taxon>
        <taxon>Mucoraceae</taxon>
        <taxon>Mucor</taxon>
    </lineage>
</organism>
<name>A0ABP9Z1Z4_9FUNG</name>
<dbReference type="InterPro" id="IPR002100">
    <property type="entry name" value="TF_MADSbox"/>
</dbReference>
<dbReference type="Pfam" id="PF00010">
    <property type="entry name" value="HLH"/>
    <property type="match status" value="1"/>
</dbReference>
<feature type="domain" description="MADS-box" evidence="8">
    <location>
        <begin position="202"/>
        <end position="262"/>
    </location>
</feature>
<comment type="similarity">
    <text evidence="6">Belongs to the MEF2 family.</text>
</comment>
<dbReference type="PANTHER" id="PTHR11945">
    <property type="entry name" value="MADS BOX PROTEIN"/>
    <property type="match status" value="1"/>
</dbReference>
<dbReference type="InterPro" id="IPR036879">
    <property type="entry name" value="TF_MADSbox_sf"/>
</dbReference>